<comment type="caution">
    <text evidence="2">The sequence shown here is derived from an EMBL/GenBank/DDBJ whole genome shotgun (WGS) entry which is preliminary data.</text>
</comment>
<dbReference type="EMBL" id="JAJVKT010000007">
    <property type="protein sequence ID" value="MCE7508478.1"/>
    <property type="molecule type" value="Genomic_DNA"/>
</dbReference>
<dbReference type="RefSeq" id="WP_233925684.1">
    <property type="nucleotide sequence ID" value="NZ_JAJVKT010000007.1"/>
</dbReference>
<sequence length="165" mass="16633">MKNMKKALIMAIGGAALMGAAGAHAIDVQYPGTYTFKGETTLSASFITATCDLSLTGDVDAAGNVSVTTGSVSGSASVCSNIELQNFPWTGTADTSNYTLPLSGIEVSILSGLVTCSGNIVAGFSNGSPTDADPSFFALNNAQFGICSVTGDLVVQGGTDINIYP</sequence>
<reference evidence="2" key="1">
    <citation type="submission" date="2022-01" db="EMBL/GenBank/DDBJ databases">
        <authorList>
            <person name="Karlyshev A.V."/>
            <person name="Jaspars M."/>
        </authorList>
    </citation>
    <scope>NUCLEOTIDE SEQUENCE</scope>
    <source>
        <strain evidence="2">AGSA3-2</strain>
    </source>
</reference>
<organism evidence="2 3">
    <name type="scientific">Alloalcanivorax xenomutans</name>
    <dbReference type="NCBI Taxonomy" id="1094342"/>
    <lineage>
        <taxon>Bacteria</taxon>
        <taxon>Pseudomonadati</taxon>
        <taxon>Pseudomonadota</taxon>
        <taxon>Gammaproteobacteria</taxon>
        <taxon>Oceanospirillales</taxon>
        <taxon>Alcanivoracaceae</taxon>
        <taxon>Alloalcanivorax</taxon>
    </lineage>
</organism>
<protein>
    <recommendedName>
        <fullName evidence="4">Protein activator of alkane oxidation PraB</fullName>
    </recommendedName>
</protein>
<keyword evidence="3" id="KW-1185">Reference proteome</keyword>
<keyword evidence="1" id="KW-0732">Signal</keyword>
<proteinExistence type="predicted"/>
<evidence type="ECO:0000313" key="2">
    <source>
        <dbReference type="EMBL" id="MCE7508478.1"/>
    </source>
</evidence>
<feature type="chain" id="PRO_5040195125" description="Protein activator of alkane oxidation PraB" evidence="1">
    <location>
        <begin position="26"/>
        <end position="165"/>
    </location>
</feature>
<name>A0A9Q3W5K3_9GAMM</name>
<dbReference type="Proteomes" id="UP001107961">
    <property type="component" value="Unassembled WGS sequence"/>
</dbReference>
<evidence type="ECO:0000313" key="3">
    <source>
        <dbReference type="Proteomes" id="UP001107961"/>
    </source>
</evidence>
<evidence type="ECO:0000256" key="1">
    <source>
        <dbReference type="SAM" id="SignalP"/>
    </source>
</evidence>
<feature type="signal peptide" evidence="1">
    <location>
        <begin position="1"/>
        <end position="25"/>
    </location>
</feature>
<accession>A0A9Q3W5K3</accession>
<evidence type="ECO:0008006" key="4">
    <source>
        <dbReference type="Google" id="ProtNLM"/>
    </source>
</evidence>
<gene>
    <name evidence="2" type="ORF">LZG35_07490</name>
</gene>
<dbReference type="AlphaFoldDB" id="A0A9Q3W5K3"/>